<dbReference type="SMART" id="SM00350">
    <property type="entry name" value="MCM"/>
    <property type="match status" value="1"/>
</dbReference>
<keyword evidence="9 14" id="KW-0238">DNA-binding</keyword>
<dbReference type="CDD" id="cd22247">
    <property type="entry name" value="MCM8_WHD"/>
    <property type="match status" value="1"/>
</dbReference>
<evidence type="ECO:0000256" key="5">
    <source>
        <dbReference type="ARBA" id="ARBA00022763"/>
    </source>
</evidence>
<dbReference type="GeneID" id="18237747"/>
<organism evidence="17 18">
    <name type="scientific">Batrachochytrium dendrobatidis (strain JAM81 / FGSC 10211)</name>
    <name type="common">Frog chytrid fungus</name>
    <dbReference type="NCBI Taxonomy" id="684364"/>
    <lineage>
        <taxon>Eukaryota</taxon>
        <taxon>Fungi</taxon>
        <taxon>Fungi incertae sedis</taxon>
        <taxon>Chytridiomycota</taxon>
        <taxon>Chytridiomycota incertae sedis</taxon>
        <taxon>Chytridiomycetes</taxon>
        <taxon>Rhizophydiales</taxon>
        <taxon>Rhizophydiales incertae sedis</taxon>
        <taxon>Batrachochytrium</taxon>
    </lineage>
</organism>
<name>F4NV73_BATDJ</name>
<dbReference type="HOGENOM" id="CLU_000995_7_2_1"/>
<dbReference type="Proteomes" id="UP000007241">
    <property type="component" value="Unassembled WGS sequence"/>
</dbReference>
<dbReference type="GO" id="GO:0005524">
    <property type="term" value="F:ATP binding"/>
    <property type="evidence" value="ECO:0007669"/>
    <property type="project" value="UniProtKB-KW"/>
</dbReference>
<dbReference type="Pfam" id="PF17855">
    <property type="entry name" value="MCM_lid"/>
    <property type="match status" value="1"/>
</dbReference>
<dbReference type="GO" id="GO:0031261">
    <property type="term" value="C:DNA replication preinitiation complex"/>
    <property type="evidence" value="ECO:0007669"/>
    <property type="project" value="UniProtKB-ARBA"/>
</dbReference>
<dbReference type="EMBL" id="GL882879">
    <property type="protein sequence ID" value="EGF84075.1"/>
    <property type="molecule type" value="Genomic_DNA"/>
</dbReference>
<comment type="similarity">
    <text evidence="2 14">Belongs to the MCM family.</text>
</comment>
<evidence type="ECO:0000256" key="14">
    <source>
        <dbReference type="RuleBase" id="RU004070"/>
    </source>
</evidence>
<dbReference type="GO" id="GO:0016787">
    <property type="term" value="F:hydrolase activity"/>
    <property type="evidence" value="ECO:0007669"/>
    <property type="project" value="UniProtKB-KW"/>
</dbReference>
<evidence type="ECO:0000256" key="9">
    <source>
        <dbReference type="ARBA" id="ARBA00023125"/>
    </source>
</evidence>
<dbReference type="InterPro" id="IPR027417">
    <property type="entry name" value="P-loop_NTPase"/>
</dbReference>
<dbReference type="Gene3D" id="2.40.50.140">
    <property type="entry name" value="Nucleic acid-binding proteins"/>
    <property type="match status" value="1"/>
</dbReference>
<dbReference type="InterPro" id="IPR012340">
    <property type="entry name" value="NA-bd_OB-fold"/>
</dbReference>
<accession>F4NV73</accession>
<dbReference type="RefSeq" id="XP_006675377.1">
    <property type="nucleotide sequence ID" value="XM_006675314.1"/>
</dbReference>
<feature type="compositionally biased region" description="Basic and acidic residues" evidence="15">
    <location>
        <begin position="37"/>
        <end position="52"/>
    </location>
</feature>
<feature type="region of interest" description="Disordered" evidence="15">
    <location>
        <begin position="1"/>
        <end position="52"/>
    </location>
</feature>
<dbReference type="InterPro" id="IPR041562">
    <property type="entry name" value="MCM_lid"/>
</dbReference>
<feature type="compositionally biased region" description="Gly residues" evidence="15">
    <location>
        <begin position="12"/>
        <end position="24"/>
    </location>
</feature>
<evidence type="ECO:0000313" key="17">
    <source>
        <dbReference type="EMBL" id="EGF84075.1"/>
    </source>
</evidence>
<evidence type="ECO:0000256" key="6">
    <source>
        <dbReference type="ARBA" id="ARBA00022801"/>
    </source>
</evidence>
<evidence type="ECO:0000256" key="12">
    <source>
        <dbReference type="ARBA" id="ARBA00042306"/>
    </source>
</evidence>
<dbReference type="EC" id="3.6.4.12" evidence="3"/>
<dbReference type="OMA" id="THTVDWQ"/>
<dbReference type="GO" id="GO:0043596">
    <property type="term" value="C:nuclear replication fork"/>
    <property type="evidence" value="ECO:0007669"/>
    <property type="project" value="UniProtKB-ARBA"/>
</dbReference>
<proteinExistence type="inferred from homology"/>
<dbReference type="Gene3D" id="3.40.50.300">
    <property type="entry name" value="P-loop containing nucleotide triphosphate hydrolases"/>
    <property type="match status" value="1"/>
</dbReference>
<dbReference type="PROSITE" id="PS00847">
    <property type="entry name" value="MCM_1"/>
    <property type="match status" value="1"/>
</dbReference>
<evidence type="ECO:0000256" key="11">
    <source>
        <dbReference type="ARBA" id="ARBA00023242"/>
    </source>
</evidence>
<evidence type="ECO:0000256" key="13">
    <source>
        <dbReference type="ARBA" id="ARBA00047995"/>
    </source>
</evidence>
<dbReference type="GO" id="GO:0042555">
    <property type="term" value="C:MCM complex"/>
    <property type="evidence" value="ECO:0000318"/>
    <property type="project" value="GO_Central"/>
</dbReference>
<evidence type="ECO:0000256" key="1">
    <source>
        <dbReference type="ARBA" id="ARBA00004123"/>
    </source>
</evidence>
<dbReference type="SMART" id="SM00382">
    <property type="entry name" value="AAA"/>
    <property type="match status" value="1"/>
</dbReference>
<evidence type="ECO:0000256" key="15">
    <source>
        <dbReference type="SAM" id="MobiDB-lite"/>
    </source>
</evidence>
<dbReference type="GO" id="GO:0003697">
    <property type="term" value="F:single-stranded DNA binding"/>
    <property type="evidence" value="ECO:0000318"/>
    <property type="project" value="GO_Central"/>
</dbReference>
<evidence type="ECO:0000259" key="16">
    <source>
        <dbReference type="PROSITE" id="PS50051"/>
    </source>
</evidence>
<feature type="domain" description="MCM C-terminal AAA(+) ATPase" evidence="16">
    <location>
        <begin position="412"/>
        <end position="635"/>
    </location>
</feature>
<keyword evidence="8 14" id="KW-0067">ATP-binding</keyword>
<comment type="catalytic activity">
    <reaction evidence="13">
        <text>ATP + H2O = ADP + phosphate + H(+)</text>
        <dbReference type="Rhea" id="RHEA:13065"/>
        <dbReference type="ChEBI" id="CHEBI:15377"/>
        <dbReference type="ChEBI" id="CHEBI:15378"/>
        <dbReference type="ChEBI" id="CHEBI:30616"/>
        <dbReference type="ChEBI" id="CHEBI:43474"/>
        <dbReference type="ChEBI" id="CHEBI:456216"/>
        <dbReference type="EC" id="3.6.4.12"/>
    </reaction>
</comment>
<dbReference type="SUPFAM" id="SSF52540">
    <property type="entry name" value="P-loop containing nucleoside triphosphate hydrolases"/>
    <property type="match status" value="1"/>
</dbReference>
<keyword evidence="4 14" id="KW-0547">Nucleotide-binding</keyword>
<dbReference type="PRINTS" id="PR01657">
    <property type="entry name" value="MCMFAMILY"/>
</dbReference>
<dbReference type="Pfam" id="PF00493">
    <property type="entry name" value="MCM"/>
    <property type="match status" value="2"/>
</dbReference>
<keyword evidence="7" id="KW-0347">Helicase</keyword>
<dbReference type="GO" id="GO:0003678">
    <property type="term" value="F:DNA helicase activity"/>
    <property type="evidence" value="ECO:0007669"/>
    <property type="project" value="UniProtKB-EC"/>
</dbReference>
<evidence type="ECO:0000256" key="7">
    <source>
        <dbReference type="ARBA" id="ARBA00022806"/>
    </source>
</evidence>
<evidence type="ECO:0000256" key="2">
    <source>
        <dbReference type="ARBA" id="ARBA00008010"/>
    </source>
</evidence>
<dbReference type="PANTHER" id="PTHR11630:SF47">
    <property type="entry name" value="DNA HELICASE MCM8"/>
    <property type="match status" value="1"/>
</dbReference>
<dbReference type="GO" id="GO:0006279">
    <property type="term" value="P:premeiotic DNA replication"/>
    <property type="evidence" value="ECO:0007669"/>
    <property type="project" value="UniProtKB-ARBA"/>
</dbReference>
<dbReference type="AlphaFoldDB" id="F4NV73"/>
<evidence type="ECO:0000256" key="8">
    <source>
        <dbReference type="ARBA" id="ARBA00022840"/>
    </source>
</evidence>
<dbReference type="Pfam" id="PF17207">
    <property type="entry name" value="MCM_OB"/>
    <property type="match status" value="1"/>
</dbReference>
<gene>
    <name evidence="17" type="ORF">BATDEDRAFT_21770</name>
</gene>
<protein>
    <recommendedName>
        <fullName evidence="3">DNA helicase</fullName>
        <ecNumber evidence="3">3.6.4.12</ecNumber>
    </recommendedName>
    <alternativeName>
        <fullName evidence="12">Minichromosome maintenance 8</fullName>
    </alternativeName>
</protein>
<dbReference type="InterPro" id="IPR003593">
    <property type="entry name" value="AAA+_ATPase"/>
</dbReference>
<keyword evidence="6" id="KW-0378">Hydrolase</keyword>
<dbReference type="InParanoid" id="F4NV73"/>
<dbReference type="PANTHER" id="PTHR11630">
    <property type="entry name" value="DNA REPLICATION LICENSING FACTOR MCM FAMILY MEMBER"/>
    <property type="match status" value="1"/>
</dbReference>
<keyword evidence="5" id="KW-0227">DNA damage</keyword>
<keyword evidence="18" id="KW-1185">Reference proteome</keyword>
<evidence type="ECO:0000256" key="10">
    <source>
        <dbReference type="ARBA" id="ARBA00023204"/>
    </source>
</evidence>
<dbReference type="InterPro" id="IPR033762">
    <property type="entry name" value="MCM_OB"/>
</dbReference>
<evidence type="ECO:0000256" key="4">
    <source>
        <dbReference type="ARBA" id="ARBA00022741"/>
    </source>
</evidence>
<evidence type="ECO:0000256" key="3">
    <source>
        <dbReference type="ARBA" id="ARBA00012551"/>
    </source>
</evidence>
<evidence type="ECO:0000313" key="18">
    <source>
        <dbReference type="Proteomes" id="UP000007241"/>
    </source>
</evidence>
<dbReference type="Gene3D" id="2.20.28.10">
    <property type="match status" value="1"/>
</dbReference>
<dbReference type="OrthoDB" id="7462577at2759"/>
<sequence length="886" mass="98782">MSEQHPYRNSGNGRGRGQRRGGAAGQSRSSYAPYPAHDTRPSPKHRESVQSHYLDDEQDLMSLTASTIDLPPSLVSAKEHRPNSHGKINSNCPYPCWHLYLPNDEFSYDGELVAVVRQFQVYFTALFDRKYETDSQEAYDRLVSQPLMPVDYKDVSSTLPDFDTRLKTRPLQLLGCMGLAATAVAMKLRRIDEDFDPVYDRKIVRIMHYPLATPLKDLKASKFISVRGTVVRVSSIRPLTTQIAMRCTKCDNSQTQVLQDGKFGLPVKCETFRCRGKSFQADRSADSSTHTIDWQRIRIQEKLADDQVDSGRIPRTVECELILDLVDSVVPGDVVSVAGVVKVLATDEGKKRSATQMYYLYIDVNSLSKAGALSVDQDDSTVEQGTGLGKDYLHFSHRELMGIRHIHEQPETFKLLVHSLCPPIFGHDIVKAGLLLVLFGARRRDKDAQGVSIRSDPHILIVGDPGLGKSQMLAATVRAAPRGVYVCGNTTTTSGLTVTVCKDSDTGDTALEAGALVLGDQGVCCIDEFDKMGEHQALLEAMEQQSISIAKAGIICSLPARTSVIAAANPVGGHYKLSDKNLEHIALLSVKLGNKAKTVSENLKMNGALLSRFDLVFILLDRPDEQMDMFLSDHIMKLHSGALKSVSGFEEFAKNAPEHPKSGLGSSGISDRTLLEYLRVGKDEELNTIPLPLLRKYIAYARTYTKPRLSHEAAAILQKFYLTLRSNYRSVDSTPITTRQLESMIRLSEARARSELREVVTEQDAQDVIQIMKISLWDTYEDGLTATRVFGFTGSGTSKKGEPKRFVVELQRIAKQKSSNRFSYDELYTAAQSIRLDYERFPEMVESLNIQGNFMLAFDRQSSRLIVTFQGYLLKKGFRQYQLCSA</sequence>
<dbReference type="InterPro" id="IPR018525">
    <property type="entry name" value="MCM_CS"/>
</dbReference>
<comment type="subcellular location">
    <subcellularLocation>
        <location evidence="1">Nucleus</location>
    </subcellularLocation>
</comment>
<dbReference type="InterPro" id="IPR056875">
    <property type="entry name" value="MCM8/REC_WHD"/>
</dbReference>
<dbReference type="GO" id="GO:0005634">
    <property type="term" value="C:nucleus"/>
    <property type="evidence" value="ECO:0000318"/>
    <property type="project" value="GO_Central"/>
</dbReference>
<dbReference type="GO" id="GO:0000724">
    <property type="term" value="P:double-strand break repair via homologous recombination"/>
    <property type="evidence" value="ECO:0007669"/>
    <property type="project" value="UniProtKB-ARBA"/>
</dbReference>
<reference evidence="17 18" key="1">
    <citation type="submission" date="2009-12" db="EMBL/GenBank/DDBJ databases">
        <title>The draft genome of Batrachochytrium dendrobatidis.</title>
        <authorList>
            <consortium name="US DOE Joint Genome Institute (JGI-PGF)"/>
            <person name="Kuo A."/>
            <person name="Salamov A."/>
            <person name="Schmutz J."/>
            <person name="Lucas S."/>
            <person name="Pitluck S."/>
            <person name="Rosenblum E."/>
            <person name="Stajich J."/>
            <person name="Eisen M."/>
            <person name="Grigoriev I.V."/>
        </authorList>
    </citation>
    <scope>NUCLEOTIDE SEQUENCE [LARGE SCALE GENOMIC DNA]</scope>
    <source>
        <strain evidence="18">JAM81 / FGSC 10211</strain>
    </source>
</reference>
<dbReference type="SUPFAM" id="SSF50249">
    <property type="entry name" value="Nucleic acid-binding proteins"/>
    <property type="match status" value="1"/>
</dbReference>
<dbReference type="InterPro" id="IPR031327">
    <property type="entry name" value="MCM"/>
</dbReference>
<dbReference type="GO" id="GO:0005656">
    <property type="term" value="C:nuclear pre-replicative complex"/>
    <property type="evidence" value="ECO:0007669"/>
    <property type="project" value="UniProtKB-ARBA"/>
</dbReference>
<dbReference type="InterPro" id="IPR001208">
    <property type="entry name" value="MCM_dom"/>
</dbReference>
<dbReference type="STRING" id="684364.F4NV73"/>
<keyword evidence="10" id="KW-0234">DNA repair</keyword>
<dbReference type="PROSITE" id="PS50051">
    <property type="entry name" value="MCM_2"/>
    <property type="match status" value="1"/>
</dbReference>
<keyword evidence="11" id="KW-0539">Nucleus</keyword>
<dbReference type="Pfam" id="PF25051">
    <property type="entry name" value="WHD_MCM8"/>
    <property type="match status" value="1"/>
</dbReference>
<dbReference type="FunFam" id="2.20.28.10:FF:000007">
    <property type="entry name" value="DNA helicase MCM8 isoform X1"/>
    <property type="match status" value="1"/>
</dbReference>